<protein>
    <submittedName>
        <fullName evidence="2">Nucleoporin-like protein</fullName>
    </submittedName>
</protein>
<dbReference type="GO" id="GO:0071763">
    <property type="term" value="P:nuclear membrane organization"/>
    <property type="evidence" value="ECO:0007669"/>
    <property type="project" value="TreeGrafter"/>
</dbReference>
<dbReference type="STRING" id="63057.A0A2P5EU26"/>
<feature type="region of interest" description="Disordered" evidence="1">
    <location>
        <begin position="682"/>
        <end position="717"/>
    </location>
</feature>
<feature type="compositionally biased region" description="Pro residues" evidence="1">
    <location>
        <begin position="56"/>
        <end position="68"/>
    </location>
</feature>
<dbReference type="FunCoup" id="A0A2P5EU26">
    <property type="interactions" value="1452"/>
</dbReference>
<dbReference type="Proteomes" id="UP000237000">
    <property type="component" value="Unassembled WGS sequence"/>
</dbReference>
<evidence type="ECO:0000313" key="3">
    <source>
        <dbReference type="Proteomes" id="UP000237000"/>
    </source>
</evidence>
<evidence type="ECO:0000256" key="1">
    <source>
        <dbReference type="SAM" id="MobiDB-lite"/>
    </source>
</evidence>
<dbReference type="OrthoDB" id="653151at2759"/>
<keyword evidence="3" id="KW-1185">Reference proteome</keyword>
<dbReference type="PANTHER" id="PTHR33416:SF18">
    <property type="entry name" value="NUCLEOPORIN-LIKE PROTEIN"/>
    <property type="match status" value="1"/>
</dbReference>
<feature type="region of interest" description="Disordered" evidence="1">
    <location>
        <begin position="28"/>
        <end position="75"/>
    </location>
</feature>
<dbReference type="EMBL" id="JXTC01000099">
    <property type="protein sequence ID" value="PON89034.1"/>
    <property type="molecule type" value="Genomic_DNA"/>
</dbReference>
<dbReference type="InParanoid" id="A0A2P5EU26"/>
<feature type="compositionally biased region" description="Polar residues" evidence="1">
    <location>
        <begin position="695"/>
        <end position="708"/>
    </location>
</feature>
<name>A0A2P5EU26_TREOI</name>
<accession>A0A2P5EU26</accession>
<gene>
    <name evidence="2" type="ORF">TorRG33x02_152630</name>
</gene>
<feature type="region of interest" description="Disordered" evidence="1">
    <location>
        <begin position="254"/>
        <end position="280"/>
    </location>
</feature>
<evidence type="ECO:0000313" key="2">
    <source>
        <dbReference type="EMBL" id="PON89034.1"/>
    </source>
</evidence>
<dbReference type="PANTHER" id="PTHR33416">
    <property type="entry name" value="NUCLEAR PORE COMPLEX PROTEIN NUP1"/>
    <property type="match status" value="1"/>
</dbReference>
<reference evidence="3" key="1">
    <citation type="submission" date="2016-06" db="EMBL/GenBank/DDBJ databases">
        <title>Parallel loss of symbiosis genes in relatives of nitrogen-fixing non-legume Parasponia.</title>
        <authorList>
            <person name="Van Velzen R."/>
            <person name="Holmer R."/>
            <person name="Bu F."/>
            <person name="Rutten L."/>
            <person name="Van Zeijl A."/>
            <person name="Liu W."/>
            <person name="Santuari L."/>
            <person name="Cao Q."/>
            <person name="Sharma T."/>
            <person name="Shen D."/>
            <person name="Roswanjaya Y."/>
            <person name="Wardhani T."/>
            <person name="Kalhor M.S."/>
            <person name="Jansen J."/>
            <person name="Van den Hoogen J."/>
            <person name="Gungor B."/>
            <person name="Hartog M."/>
            <person name="Hontelez J."/>
            <person name="Verver J."/>
            <person name="Yang W.-C."/>
            <person name="Schijlen E."/>
            <person name="Repin R."/>
            <person name="Schilthuizen M."/>
            <person name="Schranz E."/>
            <person name="Heidstra R."/>
            <person name="Miyata K."/>
            <person name="Fedorova E."/>
            <person name="Kohlen W."/>
            <person name="Bisseling T."/>
            <person name="Smit S."/>
            <person name="Geurts R."/>
        </authorList>
    </citation>
    <scope>NUCLEOTIDE SEQUENCE [LARGE SCALE GENOMIC DNA]</scope>
    <source>
        <strain evidence="3">cv. RG33-2</strain>
    </source>
</reference>
<organism evidence="2 3">
    <name type="scientific">Trema orientale</name>
    <name type="common">Charcoal tree</name>
    <name type="synonym">Celtis orientalis</name>
    <dbReference type="NCBI Taxonomy" id="63057"/>
    <lineage>
        <taxon>Eukaryota</taxon>
        <taxon>Viridiplantae</taxon>
        <taxon>Streptophyta</taxon>
        <taxon>Embryophyta</taxon>
        <taxon>Tracheophyta</taxon>
        <taxon>Spermatophyta</taxon>
        <taxon>Magnoliopsida</taxon>
        <taxon>eudicotyledons</taxon>
        <taxon>Gunneridae</taxon>
        <taxon>Pentapetalae</taxon>
        <taxon>rosids</taxon>
        <taxon>fabids</taxon>
        <taxon>Rosales</taxon>
        <taxon>Cannabaceae</taxon>
        <taxon>Trema</taxon>
    </lineage>
</organism>
<feature type="region of interest" description="Disordered" evidence="1">
    <location>
        <begin position="387"/>
        <end position="429"/>
    </location>
</feature>
<sequence>MLCFGGSEWEFWNLGVFVGFGRKKRKMETNGETASLGAQYGEERGAGGKLRRPTRKPPATPYARPTPPSQADGAQQRRWLSKLVDPACRLISGGASLFLPTFFSRSTPAINADTEDHIHDNQETETRVQEDDNGDDQNCIKNHEMSRTTGVVGPSTAADVSESISDLVRHKQDKRSDAADEDGLSEIECLLKGKMFSRQVLVIDFSDEVNRLMQIINSRAAELPNVEQEKKYQSIAAEGETKGAVASHEIINTPSDRNQKDLHGSVWKTSTPLPRSVMPDEVGASPIDIAKAYMGSRTLETGSSSKGMILKDERSLFYGAEFASKPFIPSPSPKPSACWPGAMLQDEGDLLTPKSQRGRFGLHNFPRTPYSRTIFSRSKSKLMHVQGDNDKWMRPPTSLPKFETPTYGEEKSRSIELEDNHGSVGPIRRSRHKLGTQTPFRGSRFIESSSVGPSKVENSNISQGFLPAFKKNFEPGGTSSGSQFQSVDRKKNQSFEVGVPTVHLQSSQIARTILEHIDRNPPTPKDKSEELKLTFAWKNSISSSVPSVDRNGQKSQNSLLNVKGFDSHKIMNQDSQNKPAQENSDKGNSLFTVSHQENTVKVVDNVGNPRSDVFFSNGGGVSQIRNSHEVTTIAPSRVLNLKKTPAASGTKPVLSNISIDKPNSKWTFSSDQSSGFTFPVSTTSEVLSEPPTPSIMPSFSASSQQQPKDGSAVPSYTFGSMKPTPSLVFSFPSTSSASIQNDTSDIKFSFGSDEPRLSFGSIKKDAICY</sequence>
<feature type="compositionally biased region" description="Basic and acidic residues" evidence="1">
    <location>
        <begin position="408"/>
        <end position="421"/>
    </location>
</feature>
<dbReference type="AlphaFoldDB" id="A0A2P5EU26"/>
<dbReference type="GO" id="GO:0005635">
    <property type="term" value="C:nuclear envelope"/>
    <property type="evidence" value="ECO:0007669"/>
    <property type="project" value="TreeGrafter"/>
</dbReference>
<comment type="caution">
    <text evidence="2">The sequence shown here is derived from an EMBL/GenBank/DDBJ whole genome shotgun (WGS) entry which is preliminary data.</text>
</comment>
<proteinExistence type="predicted"/>